<feature type="region of interest" description="Disordered" evidence="9">
    <location>
        <begin position="1112"/>
        <end position="1132"/>
    </location>
</feature>
<proteinExistence type="predicted"/>
<feature type="domain" description="Cadherin" evidence="12">
    <location>
        <begin position="42"/>
        <end position="156"/>
    </location>
</feature>
<evidence type="ECO:0000256" key="1">
    <source>
        <dbReference type="ARBA" id="ARBA00004167"/>
    </source>
</evidence>
<dbReference type="GO" id="GO:0007156">
    <property type="term" value="P:homophilic cell adhesion via plasma membrane adhesion molecules"/>
    <property type="evidence" value="ECO:0007669"/>
    <property type="project" value="InterPro"/>
</dbReference>
<dbReference type="Pfam" id="PF00028">
    <property type="entry name" value="Cadherin"/>
    <property type="match status" value="1"/>
</dbReference>
<dbReference type="InterPro" id="IPR020894">
    <property type="entry name" value="Cadherin_CS"/>
</dbReference>
<keyword evidence="5 10" id="KW-1133">Transmembrane helix</keyword>
<feature type="signal peptide" evidence="11">
    <location>
        <begin position="1"/>
        <end position="21"/>
    </location>
</feature>
<feature type="domain" description="Cadherin" evidence="12">
    <location>
        <begin position="704"/>
        <end position="857"/>
    </location>
</feature>
<evidence type="ECO:0000256" key="7">
    <source>
        <dbReference type="ARBA" id="ARBA00023180"/>
    </source>
</evidence>
<dbReference type="EMBL" id="UYSG01011022">
    <property type="protein sequence ID" value="VDL60393.1"/>
    <property type="molecule type" value="Genomic_DNA"/>
</dbReference>
<keyword evidence="4 8" id="KW-0106">Calcium</keyword>
<evidence type="ECO:0000256" key="3">
    <source>
        <dbReference type="ARBA" id="ARBA00022737"/>
    </source>
</evidence>
<evidence type="ECO:0000256" key="2">
    <source>
        <dbReference type="ARBA" id="ARBA00022692"/>
    </source>
</evidence>
<organism evidence="15">
    <name type="scientific">Hymenolepis diminuta</name>
    <name type="common">Rat tapeworm</name>
    <dbReference type="NCBI Taxonomy" id="6216"/>
    <lineage>
        <taxon>Eukaryota</taxon>
        <taxon>Metazoa</taxon>
        <taxon>Spiralia</taxon>
        <taxon>Lophotrochozoa</taxon>
        <taxon>Platyhelminthes</taxon>
        <taxon>Cestoda</taxon>
        <taxon>Eucestoda</taxon>
        <taxon>Cyclophyllidea</taxon>
        <taxon>Hymenolepididae</taxon>
        <taxon>Hymenolepis</taxon>
    </lineage>
</organism>
<dbReference type="PROSITE" id="PS00232">
    <property type="entry name" value="CADHERIN_1"/>
    <property type="match status" value="2"/>
</dbReference>
<dbReference type="GO" id="GO:0005509">
    <property type="term" value="F:calcium ion binding"/>
    <property type="evidence" value="ECO:0007669"/>
    <property type="project" value="UniProtKB-UniRule"/>
</dbReference>
<dbReference type="PRINTS" id="PR00205">
    <property type="entry name" value="CADHERIN"/>
</dbReference>
<dbReference type="SMART" id="SM00112">
    <property type="entry name" value="CA"/>
    <property type="match status" value="6"/>
</dbReference>
<dbReference type="InterPro" id="IPR002126">
    <property type="entry name" value="Cadherin-like_dom"/>
</dbReference>
<evidence type="ECO:0000256" key="8">
    <source>
        <dbReference type="PROSITE-ProRule" id="PRU00043"/>
    </source>
</evidence>
<dbReference type="GO" id="GO:0005886">
    <property type="term" value="C:plasma membrane"/>
    <property type="evidence" value="ECO:0007669"/>
    <property type="project" value="InterPro"/>
</dbReference>
<dbReference type="PROSITE" id="PS50268">
    <property type="entry name" value="CADHERIN_2"/>
    <property type="match status" value="7"/>
</dbReference>
<feature type="chain" id="PRO_5043135363" evidence="11">
    <location>
        <begin position="22"/>
        <end position="1314"/>
    </location>
</feature>
<dbReference type="STRING" id="6216.A0A158QEY5"/>
<keyword evidence="2 10" id="KW-0812">Transmembrane</keyword>
<evidence type="ECO:0000256" key="9">
    <source>
        <dbReference type="SAM" id="MobiDB-lite"/>
    </source>
</evidence>
<accession>A0A158QEY5</accession>
<keyword evidence="3" id="KW-0677">Repeat</keyword>
<keyword evidence="6 10" id="KW-0472">Membrane</keyword>
<evidence type="ECO:0000259" key="12">
    <source>
        <dbReference type="PROSITE" id="PS50268"/>
    </source>
</evidence>
<feature type="transmembrane region" description="Helical" evidence="10">
    <location>
        <begin position="1083"/>
        <end position="1109"/>
    </location>
</feature>
<dbReference type="Proteomes" id="UP000274504">
    <property type="component" value="Unassembled WGS sequence"/>
</dbReference>
<dbReference type="InterPro" id="IPR015919">
    <property type="entry name" value="Cadherin-like_sf"/>
</dbReference>
<evidence type="ECO:0000313" key="13">
    <source>
        <dbReference type="EMBL" id="VDL60393.1"/>
    </source>
</evidence>
<dbReference type="PANTHER" id="PTHR24028">
    <property type="entry name" value="CADHERIN-87A"/>
    <property type="match status" value="1"/>
</dbReference>
<sequence>MNIFPLLYILLLGFLFPFCYSLPKDHAMNLPDVVIIEEKLIEELPVGHAVINLNKAIAIHDAHHNSSRFPLSSESRVFTLIPAEQYEYFRVSPNHDLVVIKRIDREAICSANEHEGCLLRLQLNCLQKGELNSRTWLRTVFVRFILEDINDNRPICQLPSNALKDEQYSIPTIEVLESAQLNEVLASWTVMDADTPKYGIHGFRQLTTSPHEFSGDQFSLDISEATLTQRPWSKVNFQLRLNRPFRKQSVSSNPKLLGEYLIKYAVWDSPEEPSDYNPSHRTVCHLRVHVLDVNNHSPEWSTPQEFQLNQPVQIDVKEGSVGGVGRNSHILKLEARDGDIGPNARIQYQMMTDADKVSEADDFLNNLLHLDSRTGILRIRRYPLDYEAISRQLSLKQTSPDGTESAGIRFFVKAVDSPKDESQQRSSPIGEIVLYIHDINDSPPKITVLPISIASPHSSFSPSGKKTLSVRENLPALEPIATVTVEDSDTGVGGRVECDLLETPSKNLSTTNFRLIKTTFPEWPTKPRNTGYQILTSGPLNRELQSSHELRLICIDGEGSSGSSEIRLTSVVSIYVRVLDENDCSPKASNENEFLSDGTTIACRVVENVKQGTKICQLKAYDADEGENAVVEWSAGSNVPSWLKVDASTGWLIASGPGVPDREIAERHNFSVIATDGRRGERRLSTTILVSLEVTDVNDHAPEIGSFFYFAISESAPPGTFIGRLNATDRDKPGTDNSALTFSIAGIRPYDPIRQTSFSESEKAGSWSLPSNAGQKNRIPIVLNEETGEISVGPEGLDRELMESFELLIEVVDGGKRESGRGGSSHQLNWNSVNTRNTAQTTVQINIQDENDNPPKFIFPKSDSPGKISLTCSEIQHLPRVILQVVANDSDKGQNSELEYSLRFDNETQQLIDKKRQEENKTIVMPDAPWFEIEPRSGEISLVAVDELLPKCHTEKRGKKELGRFGLIVSASDKGEPRLTATASVQVRFTTSELEQTDAANPMVSNSGGHRSLGFSTTMSGSAESGSVSRYEAIISSAEGRPNWMTNDGNMGEREDGTSSSSFEPSEPRLADRFAIFSSPTAFWAATICLAVATTILLGLICTFIMMAFRRRGKPGRDGTGPPSSSGLYTTGAVETATTPGSQCLSIDASTLPSGDSKATLRLTPYTENTANKKVRICYSGSPTDASFYDWPQVKYDPGRKAQTMINHQLQQQQDDASAYQYGRMRSLGQEVVLSGFEVYQPLLAIANNTGGAATGATWIQSGRHGISSKGSDKTMSDNMELKATQEKSNNLGVENISKSINSLHLQKFETSFV</sequence>
<feature type="domain" description="Cadherin" evidence="12">
    <location>
        <begin position="308"/>
        <end position="446"/>
    </location>
</feature>
<dbReference type="InterPro" id="IPR050174">
    <property type="entry name" value="Protocadherin/Cadherin-CA"/>
</dbReference>
<evidence type="ECO:0000256" key="6">
    <source>
        <dbReference type="ARBA" id="ARBA00023136"/>
    </source>
</evidence>
<feature type="domain" description="Cadherin" evidence="12">
    <location>
        <begin position="882"/>
        <end position="1004"/>
    </location>
</feature>
<evidence type="ECO:0000256" key="4">
    <source>
        <dbReference type="ARBA" id="ARBA00022837"/>
    </source>
</evidence>
<gene>
    <name evidence="13" type="ORF">HDID_LOCUS8075</name>
</gene>
<keyword evidence="11" id="KW-0732">Signal</keyword>
<dbReference type="SUPFAM" id="SSF49313">
    <property type="entry name" value="Cadherin-like"/>
    <property type="match status" value="5"/>
</dbReference>
<evidence type="ECO:0000313" key="15">
    <source>
        <dbReference type="WBParaSite" id="HDID_0000807701-mRNA-1"/>
    </source>
</evidence>
<dbReference type="Gene3D" id="2.60.40.60">
    <property type="entry name" value="Cadherins"/>
    <property type="match status" value="7"/>
</dbReference>
<dbReference type="PANTHER" id="PTHR24028:SF146">
    <property type="entry name" value="CADHERIN 96CB, ISOFORM D-RELATED"/>
    <property type="match status" value="1"/>
</dbReference>
<feature type="region of interest" description="Disordered" evidence="9">
    <location>
        <begin position="1040"/>
        <end position="1066"/>
    </location>
</feature>
<keyword evidence="7" id="KW-0325">Glycoprotein</keyword>
<dbReference type="OrthoDB" id="6252479at2759"/>
<evidence type="ECO:0000313" key="14">
    <source>
        <dbReference type="Proteomes" id="UP000274504"/>
    </source>
</evidence>
<reference evidence="13 14" key="2">
    <citation type="submission" date="2018-11" db="EMBL/GenBank/DDBJ databases">
        <authorList>
            <consortium name="Pathogen Informatics"/>
        </authorList>
    </citation>
    <scope>NUCLEOTIDE SEQUENCE [LARGE SCALE GENOMIC DNA]</scope>
</reference>
<evidence type="ECO:0000256" key="5">
    <source>
        <dbReference type="ARBA" id="ARBA00022989"/>
    </source>
</evidence>
<evidence type="ECO:0000256" key="10">
    <source>
        <dbReference type="SAM" id="Phobius"/>
    </source>
</evidence>
<protein>
    <submittedName>
        <fullName evidence="15">Cadherin domain-containing protein</fullName>
    </submittedName>
</protein>
<evidence type="ECO:0000256" key="11">
    <source>
        <dbReference type="SAM" id="SignalP"/>
    </source>
</evidence>
<feature type="domain" description="Cadherin" evidence="12">
    <location>
        <begin position="167"/>
        <end position="300"/>
    </location>
</feature>
<dbReference type="CDD" id="cd11304">
    <property type="entry name" value="Cadherin_repeat"/>
    <property type="match status" value="6"/>
</dbReference>
<feature type="domain" description="Cadherin" evidence="12">
    <location>
        <begin position="462"/>
        <end position="588"/>
    </location>
</feature>
<name>A0A158QEY5_HYMDI</name>
<feature type="domain" description="Cadherin" evidence="12">
    <location>
        <begin position="597"/>
        <end position="704"/>
    </location>
</feature>
<reference evidence="15" key="1">
    <citation type="submission" date="2016-04" db="UniProtKB">
        <authorList>
            <consortium name="WormBaseParasite"/>
        </authorList>
    </citation>
    <scope>IDENTIFICATION</scope>
</reference>
<comment type="subcellular location">
    <subcellularLocation>
        <location evidence="1">Membrane</location>
        <topology evidence="1">Single-pass membrane protein</topology>
    </subcellularLocation>
</comment>
<dbReference type="WBParaSite" id="HDID_0000807701-mRNA-1">
    <property type="protein sequence ID" value="HDID_0000807701-mRNA-1"/>
    <property type="gene ID" value="HDID_0000807701"/>
</dbReference>